<gene>
    <name evidence="3" type="ORF">MHL29_06245</name>
</gene>
<sequence length="322" mass="34224">MSWKDRLTYAGAVVTATGAVVALVVSYRKQRDAEEGRFAAQFAAAAAQLGDAAPAVRIAGVYALAALADRHHEQRQQIIDALCGYLRLPYDPSAGRGHLRERSVHRPEGGSELTDVHAYRPADREVRLTIIRVIRDHLRNPGAHTSWCGRDFDFTGAVLDGGDFDHAVFSGGTVSFNGAVFSGGRVSFNGAVFSGGRVSFDGAVFSGGEVSFPLAKFSGGWVFFNQAKFSGGEVSFSLAKFSGGEVSFGGAVFSGGEVSFFRAVFSGGEVPFFRAVFSGGEVSFDQAEFSGGTVSFDQAEFSGGEVTRDKKPFRGWPTPPGQ</sequence>
<reference evidence="3 4" key="1">
    <citation type="submission" date="2022-02" db="EMBL/GenBank/DDBJ databases">
        <title>Uncovering new skin microbiome diversity through culturing and metagenomics.</title>
        <authorList>
            <person name="Conlan S."/>
            <person name="Deming C."/>
            <person name="Nisc Comparative Sequencing Program N."/>
            <person name="Segre J.A."/>
        </authorList>
    </citation>
    <scope>NUCLEOTIDE SEQUENCE [LARGE SCALE GENOMIC DNA]</scope>
    <source>
        <strain evidence="3 4">ACRQZ</strain>
    </source>
</reference>
<proteinExistence type="predicted"/>
<evidence type="ECO:0000256" key="2">
    <source>
        <dbReference type="SAM" id="Phobius"/>
    </source>
</evidence>
<evidence type="ECO:0000313" key="3">
    <source>
        <dbReference type="EMBL" id="MCG7321495.1"/>
    </source>
</evidence>
<comment type="caution">
    <text evidence="3">The sequence shown here is derived from an EMBL/GenBank/DDBJ whole genome shotgun (WGS) entry which is preliminary data.</text>
</comment>
<name>A0ABS9Q0U7_9MICO</name>
<feature type="region of interest" description="Disordered" evidence="1">
    <location>
        <begin position="303"/>
        <end position="322"/>
    </location>
</feature>
<dbReference type="InterPro" id="IPR001646">
    <property type="entry name" value="5peptide_repeat"/>
</dbReference>
<protein>
    <submittedName>
        <fullName evidence="3">Pentapeptide repeat-containing protein</fullName>
    </submittedName>
</protein>
<evidence type="ECO:0000256" key="1">
    <source>
        <dbReference type="SAM" id="MobiDB-lite"/>
    </source>
</evidence>
<keyword evidence="2" id="KW-1133">Transmembrane helix</keyword>
<dbReference type="RefSeq" id="WP_239263213.1">
    <property type="nucleotide sequence ID" value="NZ_JAKRCV010000013.1"/>
</dbReference>
<keyword evidence="2" id="KW-0812">Transmembrane</keyword>
<evidence type="ECO:0000313" key="4">
    <source>
        <dbReference type="Proteomes" id="UP001521931"/>
    </source>
</evidence>
<keyword evidence="4" id="KW-1185">Reference proteome</keyword>
<keyword evidence="2" id="KW-0472">Membrane</keyword>
<dbReference type="Gene3D" id="2.160.20.80">
    <property type="entry name" value="E3 ubiquitin-protein ligase SopA"/>
    <property type="match status" value="1"/>
</dbReference>
<organism evidence="3 4">
    <name type="scientific">Arsenicicoccus bolidensis</name>
    <dbReference type="NCBI Taxonomy" id="229480"/>
    <lineage>
        <taxon>Bacteria</taxon>
        <taxon>Bacillati</taxon>
        <taxon>Actinomycetota</taxon>
        <taxon>Actinomycetes</taxon>
        <taxon>Micrococcales</taxon>
        <taxon>Intrasporangiaceae</taxon>
        <taxon>Arsenicicoccus</taxon>
    </lineage>
</organism>
<accession>A0ABS9Q0U7</accession>
<feature type="transmembrane region" description="Helical" evidence="2">
    <location>
        <begin position="6"/>
        <end position="27"/>
    </location>
</feature>
<dbReference type="Pfam" id="PF13576">
    <property type="entry name" value="Pentapeptide_3"/>
    <property type="match status" value="1"/>
</dbReference>
<dbReference type="EMBL" id="JAKRCV010000013">
    <property type="protein sequence ID" value="MCG7321495.1"/>
    <property type="molecule type" value="Genomic_DNA"/>
</dbReference>
<dbReference type="Proteomes" id="UP001521931">
    <property type="component" value="Unassembled WGS sequence"/>
</dbReference>